<dbReference type="PANTHER" id="PTHR24567:SF68">
    <property type="entry name" value="DNA-BINDING TRANSCRIPTIONAL DUAL REGULATOR CRP"/>
    <property type="match status" value="1"/>
</dbReference>
<feature type="domain" description="Cyclic nucleotide-binding" evidence="1">
    <location>
        <begin position="15"/>
        <end position="134"/>
    </location>
</feature>
<dbReference type="SMART" id="SM00100">
    <property type="entry name" value="cNMP"/>
    <property type="match status" value="1"/>
</dbReference>
<evidence type="ECO:0000259" key="1">
    <source>
        <dbReference type="PROSITE" id="PS50042"/>
    </source>
</evidence>
<evidence type="ECO:0000313" key="2">
    <source>
        <dbReference type="EMBL" id="MBB6010969.1"/>
    </source>
</evidence>
<dbReference type="InterPro" id="IPR014710">
    <property type="entry name" value="RmlC-like_jellyroll"/>
</dbReference>
<accession>A0A7W9VSN7</accession>
<keyword evidence="3" id="KW-1185">Reference proteome</keyword>
<organism evidence="2 3">
    <name type="scientific">Aquamicrobium lusatiense</name>
    <dbReference type="NCBI Taxonomy" id="89772"/>
    <lineage>
        <taxon>Bacteria</taxon>
        <taxon>Pseudomonadati</taxon>
        <taxon>Pseudomonadota</taxon>
        <taxon>Alphaproteobacteria</taxon>
        <taxon>Hyphomicrobiales</taxon>
        <taxon>Phyllobacteriaceae</taxon>
        <taxon>Aquamicrobium</taxon>
    </lineage>
</organism>
<dbReference type="AlphaFoldDB" id="A0A7W9VSN7"/>
<evidence type="ECO:0000313" key="3">
    <source>
        <dbReference type="Proteomes" id="UP000533306"/>
    </source>
</evidence>
<comment type="caution">
    <text evidence="2">The sequence shown here is derived from an EMBL/GenBank/DDBJ whole genome shotgun (WGS) entry which is preliminary data.</text>
</comment>
<proteinExistence type="predicted"/>
<dbReference type="Proteomes" id="UP000533306">
    <property type="component" value="Unassembled WGS sequence"/>
</dbReference>
<dbReference type="EMBL" id="JACHEU010000001">
    <property type="protein sequence ID" value="MBB6010969.1"/>
    <property type="molecule type" value="Genomic_DNA"/>
</dbReference>
<dbReference type="GO" id="GO:0005829">
    <property type="term" value="C:cytosol"/>
    <property type="evidence" value="ECO:0007669"/>
    <property type="project" value="TreeGrafter"/>
</dbReference>
<dbReference type="PROSITE" id="PS50042">
    <property type="entry name" value="CNMP_BINDING_3"/>
    <property type="match status" value="1"/>
</dbReference>
<reference evidence="2 3" key="1">
    <citation type="submission" date="2020-08" db="EMBL/GenBank/DDBJ databases">
        <title>Genomic Encyclopedia of Type Strains, Phase IV (KMG-IV): sequencing the most valuable type-strain genomes for metagenomic binning, comparative biology and taxonomic classification.</title>
        <authorList>
            <person name="Goeker M."/>
        </authorList>
    </citation>
    <scope>NUCLEOTIDE SEQUENCE [LARGE SCALE GENOMIC DNA]</scope>
    <source>
        <strain evidence="2 3">DSM 11099</strain>
    </source>
</reference>
<dbReference type="InterPro" id="IPR018490">
    <property type="entry name" value="cNMP-bd_dom_sf"/>
</dbReference>
<protein>
    <submittedName>
        <fullName evidence="2">CRP-like cAMP-binding protein</fullName>
    </submittedName>
</protein>
<gene>
    <name evidence="2" type="ORF">HNR59_000314</name>
</gene>
<dbReference type="Gene3D" id="2.60.120.10">
    <property type="entry name" value="Jelly Rolls"/>
    <property type="match status" value="1"/>
</dbReference>
<sequence length="151" mass="17058">MALDDDIRILSGVELFADFTSEQLRLLAFGAETTSLQAERKLFREADEADCAYIIIGGRIALYYEDDAERTPIAVAGAGEILGEMALISDTRRMTSAYAQTDTQVLRLNRSMFRRILEEYPEVAVHLHGRILQRFQALVARIEGMAPRFEE</sequence>
<dbReference type="CDD" id="cd00038">
    <property type="entry name" value="CAP_ED"/>
    <property type="match status" value="1"/>
</dbReference>
<dbReference type="InterPro" id="IPR050397">
    <property type="entry name" value="Env_Response_Regulators"/>
</dbReference>
<dbReference type="InterPro" id="IPR000595">
    <property type="entry name" value="cNMP-bd_dom"/>
</dbReference>
<dbReference type="SUPFAM" id="SSF51206">
    <property type="entry name" value="cAMP-binding domain-like"/>
    <property type="match status" value="1"/>
</dbReference>
<dbReference type="Pfam" id="PF00027">
    <property type="entry name" value="cNMP_binding"/>
    <property type="match status" value="1"/>
</dbReference>
<dbReference type="RefSeq" id="WP_183825021.1">
    <property type="nucleotide sequence ID" value="NZ_JACHEU010000001.1"/>
</dbReference>
<dbReference type="PANTHER" id="PTHR24567">
    <property type="entry name" value="CRP FAMILY TRANSCRIPTIONAL REGULATORY PROTEIN"/>
    <property type="match status" value="1"/>
</dbReference>
<name>A0A7W9VSN7_9HYPH</name>
<dbReference type="GO" id="GO:0003700">
    <property type="term" value="F:DNA-binding transcription factor activity"/>
    <property type="evidence" value="ECO:0007669"/>
    <property type="project" value="TreeGrafter"/>
</dbReference>